<keyword evidence="3" id="KW-1185">Reference proteome</keyword>
<dbReference type="Pfam" id="PF00107">
    <property type="entry name" value="ADH_zinc_N"/>
    <property type="match status" value="1"/>
</dbReference>
<dbReference type="PANTHER" id="PTHR43677:SF11">
    <property type="entry name" value="ZINC-CONTAINING ALCOHOL DEHYDROGENASE"/>
    <property type="match status" value="1"/>
</dbReference>
<dbReference type="SMART" id="SM00829">
    <property type="entry name" value="PKS_ER"/>
    <property type="match status" value="1"/>
</dbReference>
<dbReference type="AlphaFoldDB" id="A0A917TZA8"/>
<dbReference type="InterPro" id="IPR013149">
    <property type="entry name" value="ADH-like_C"/>
</dbReference>
<gene>
    <name evidence="2" type="primary">qor</name>
    <name evidence="2" type="ORF">GCM10007977_054430</name>
</gene>
<dbReference type="EMBL" id="BMPI01000028">
    <property type="protein sequence ID" value="GGM45832.1"/>
    <property type="molecule type" value="Genomic_DNA"/>
</dbReference>
<dbReference type="Gene3D" id="3.90.180.10">
    <property type="entry name" value="Medium-chain alcohol dehydrogenases, catalytic domain"/>
    <property type="match status" value="1"/>
</dbReference>
<dbReference type="GO" id="GO:0016491">
    <property type="term" value="F:oxidoreductase activity"/>
    <property type="evidence" value="ECO:0007669"/>
    <property type="project" value="InterPro"/>
</dbReference>
<name>A0A917TZA8_9ACTN</name>
<dbReference type="Proteomes" id="UP000642070">
    <property type="component" value="Unassembled WGS sequence"/>
</dbReference>
<feature type="domain" description="Enoyl reductase (ER)" evidence="1">
    <location>
        <begin position="17"/>
        <end position="334"/>
    </location>
</feature>
<evidence type="ECO:0000313" key="3">
    <source>
        <dbReference type="Proteomes" id="UP000642070"/>
    </source>
</evidence>
<dbReference type="InterPro" id="IPR051397">
    <property type="entry name" value="Zn-ADH-like_protein"/>
</dbReference>
<sequence length="336" mass="33654">MPADRPVNLAVVLARAGNEPQIEIVDQAVDRPGPDEVEVRLVAADIAPLDRQIAAGRLPLAAAPPLRLGTTAVARVVSPAADGAVKGALDGALDGALVCVLGELTGMGITRPGTFAERFTVRRDQLVALPGGLDPRRAAAGAGGGLTARLALFDTAALAPDETVLVLGGTGAVGRAAISVAAGHGARVIAAARTPSAVPQAGPAVTPIGLANLAGDVLELTGGAGADVIIDCVGGPVLSAAMRAGAFRCRHVVLGYTAGMATEIVIGALMAKEHRLMGFNLMTVAGERQRAVLADVLADLAQGRFEPAIGAVYDLPDASSALARAGATVGRTLLTR</sequence>
<reference evidence="2" key="2">
    <citation type="submission" date="2020-09" db="EMBL/GenBank/DDBJ databases">
        <authorList>
            <person name="Sun Q."/>
            <person name="Ohkuma M."/>
        </authorList>
    </citation>
    <scope>NUCLEOTIDE SEQUENCE</scope>
    <source>
        <strain evidence="2">JCM 19831</strain>
    </source>
</reference>
<proteinExistence type="predicted"/>
<evidence type="ECO:0000259" key="1">
    <source>
        <dbReference type="SMART" id="SM00829"/>
    </source>
</evidence>
<comment type="caution">
    <text evidence="2">The sequence shown here is derived from an EMBL/GenBank/DDBJ whole genome shotgun (WGS) entry which is preliminary data.</text>
</comment>
<dbReference type="InterPro" id="IPR020843">
    <property type="entry name" value="ER"/>
</dbReference>
<dbReference type="Gene3D" id="3.40.50.720">
    <property type="entry name" value="NAD(P)-binding Rossmann-like Domain"/>
    <property type="match status" value="1"/>
</dbReference>
<dbReference type="InterPro" id="IPR036291">
    <property type="entry name" value="NAD(P)-bd_dom_sf"/>
</dbReference>
<dbReference type="PANTHER" id="PTHR43677">
    <property type="entry name" value="SHORT-CHAIN DEHYDROGENASE/REDUCTASE"/>
    <property type="match status" value="1"/>
</dbReference>
<accession>A0A917TZA8</accession>
<dbReference type="InterPro" id="IPR011032">
    <property type="entry name" value="GroES-like_sf"/>
</dbReference>
<evidence type="ECO:0000313" key="2">
    <source>
        <dbReference type="EMBL" id="GGM45832.1"/>
    </source>
</evidence>
<dbReference type="SUPFAM" id="SSF50129">
    <property type="entry name" value="GroES-like"/>
    <property type="match status" value="1"/>
</dbReference>
<reference evidence="2" key="1">
    <citation type="journal article" date="2014" name="Int. J. Syst. Evol. Microbiol.">
        <title>Complete genome sequence of Corynebacterium casei LMG S-19264T (=DSM 44701T), isolated from a smear-ripened cheese.</title>
        <authorList>
            <consortium name="US DOE Joint Genome Institute (JGI-PGF)"/>
            <person name="Walter F."/>
            <person name="Albersmeier A."/>
            <person name="Kalinowski J."/>
            <person name="Ruckert C."/>
        </authorList>
    </citation>
    <scope>NUCLEOTIDE SEQUENCE</scope>
    <source>
        <strain evidence="2">JCM 19831</strain>
    </source>
</reference>
<protein>
    <submittedName>
        <fullName evidence="2">NADPH:quinone reductase</fullName>
    </submittedName>
</protein>
<dbReference type="SUPFAM" id="SSF51735">
    <property type="entry name" value="NAD(P)-binding Rossmann-fold domains"/>
    <property type="match status" value="1"/>
</dbReference>
<dbReference type="RefSeq" id="WP_190252783.1">
    <property type="nucleotide sequence ID" value="NZ_BMPI01000028.1"/>
</dbReference>
<organism evidence="2 3">
    <name type="scientific">Dactylosporangium sucinum</name>
    <dbReference type="NCBI Taxonomy" id="1424081"/>
    <lineage>
        <taxon>Bacteria</taxon>
        <taxon>Bacillati</taxon>
        <taxon>Actinomycetota</taxon>
        <taxon>Actinomycetes</taxon>
        <taxon>Micromonosporales</taxon>
        <taxon>Micromonosporaceae</taxon>
        <taxon>Dactylosporangium</taxon>
    </lineage>
</organism>